<name>G5IEA0_9FIRM</name>
<feature type="transmembrane region" description="Helical" evidence="1">
    <location>
        <begin position="60"/>
        <end position="82"/>
    </location>
</feature>
<evidence type="ECO:0000256" key="1">
    <source>
        <dbReference type="SAM" id="Phobius"/>
    </source>
</evidence>
<feature type="transmembrane region" description="Helical" evidence="1">
    <location>
        <begin position="115"/>
        <end position="140"/>
    </location>
</feature>
<keyword evidence="1" id="KW-1133">Transmembrane helix</keyword>
<dbReference type="EMBL" id="ADLN01000032">
    <property type="protein sequence ID" value="EHI60240.1"/>
    <property type="molecule type" value="Genomic_DNA"/>
</dbReference>
<sequence>MKTSYSQLKMQARRALLGNYSLAIGAELAMYGITMGVMMGLEMLLMIGAVVAALANENAMTAYTVVMFVLIYGTIFGVEMMLTPGVLRMYMNLCTGQKAKVGDIFFAFKNHRGKFVLITLAVGVIMIVIMAPMIVLLIAVGMTGDAGGFLVAFSAIYWILLGVATVYVQLTSV</sequence>
<evidence type="ECO:0008006" key="4">
    <source>
        <dbReference type="Google" id="ProtNLM"/>
    </source>
</evidence>
<keyword evidence="1" id="KW-0472">Membrane</keyword>
<evidence type="ECO:0000313" key="2">
    <source>
        <dbReference type="EMBL" id="EHI60240.1"/>
    </source>
</evidence>
<accession>G5IEA0</accession>
<feature type="transmembrane region" description="Helical" evidence="1">
    <location>
        <begin position="146"/>
        <end position="168"/>
    </location>
</feature>
<protein>
    <recommendedName>
        <fullName evidence="4">Glycerophosphoryl diester phosphodiesterase membrane domain-containing protein</fullName>
    </recommendedName>
</protein>
<comment type="caution">
    <text evidence="2">The sequence shown here is derived from an EMBL/GenBank/DDBJ whole genome shotgun (WGS) entry which is preliminary data.</text>
</comment>
<keyword evidence="3" id="KW-1185">Reference proteome</keyword>
<gene>
    <name evidence="2" type="ORF">HMPREF9473_01827</name>
</gene>
<evidence type="ECO:0000313" key="3">
    <source>
        <dbReference type="Proteomes" id="UP000005384"/>
    </source>
</evidence>
<dbReference type="Proteomes" id="UP000005384">
    <property type="component" value="Unassembled WGS sequence"/>
</dbReference>
<dbReference type="HOGENOM" id="CLU_1558527_0_0_9"/>
<proteinExistence type="predicted"/>
<reference evidence="2 3" key="1">
    <citation type="submission" date="2011-08" db="EMBL/GenBank/DDBJ databases">
        <title>The Genome Sequence of Clostridium hathewayi WAL-18680.</title>
        <authorList>
            <consortium name="The Broad Institute Genome Sequencing Platform"/>
            <person name="Earl A."/>
            <person name="Ward D."/>
            <person name="Feldgarden M."/>
            <person name="Gevers D."/>
            <person name="Finegold S.M."/>
            <person name="Summanen P.H."/>
            <person name="Molitoris D.R."/>
            <person name="Song M."/>
            <person name="Daigneault M."/>
            <person name="Allen-Vercoe E."/>
            <person name="Young S.K."/>
            <person name="Zeng Q."/>
            <person name="Gargeya S."/>
            <person name="Fitzgerald M."/>
            <person name="Haas B."/>
            <person name="Abouelleil A."/>
            <person name="Alvarado L."/>
            <person name="Arachchi H.M."/>
            <person name="Berlin A."/>
            <person name="Brown A."/>
            <person name="Chapman S.B."/>
            <person name="Chen Z."/>
            <person name="Dunbar C."/>
            <person name="Freedman E."/>
            <person name="Gearin G."/>
            <person name="Gellesch M."/>
            <person name="Goldberg J."/>
            <person name="Griggs A."/>
            <person name="Gujja S."/>
            <person name="Heiman D."/>
            <person name="Howarth C."/>
            <person name="Larson L."/>
            <person name="Lui A."/>
            <person name="MacDonald P.J.P."/>
            <person name="Montmayeur A."/>
            <person name="Murphy C."/>
            <person name="Neiman D."/>
            <person name="Pearson M."/>
            <person name="Priest M."/>
            <person name="Roberts A."/>
            <person name="Saif S."/>
            <person name="Shea T."/>
            <person name="Shenoy N."/>
            <person name="Sisk P."/>
            <person name="Stolte C."/>
            <person name="Sykes S."/>
            <person name="Wortman J."/>
            <person name="Nusbaum C."/>
            <person name="Birren B."/>
        </authorList>
    </citation>
    <scope>NUCLEOTIDE SEQUENCE [LARGE SCALE GENOMIC DNA]</scope>
    <source>
        <strain evidence="2 3">WAL-18680</strain>
    </source>
</reference>
<keyword evidence="1" id="KW-0812">Transmembrane</keyword>
<dbReference type="AlphaFoldDB" id="G5IEA0"/>
<organism evidence="2 3">
    <name type="scientific">Hungatella hathewayi WAL-18680</name>
    <dbReference type="NCBI Taxonomy" id="742737"/>
    <lineage>
        <taxon>Bacteria</taxon>
        <taxon>Bacillati</taxon>
        <taxon>Bacillota</taxon>
        <taxon>Clostridia</taxon>
        <taxon>Lachnospirales</taxon>
        <taxon>Lachnospiraceae</taxon>
        <taxon>Hungatella</taxon>
    </lineage>
</organism>
<feature type="non-terminal residue" evidence="2">
    <location>
        <position position="173"/>
    </location>
</feature>
<feature type="transmembrane region" description="Helical" evidence="1">
    <location>
        <begin position="21"/>
        <end position="54"/>
    </location>
</feature>
<dbReference type="RefSeq" id="WP_006779808.1">
    <property type="nucleotide sequence ID" value="NZ_JH379027.1"/>
</dbReference>